<dbReference type="AlphaFoldDB" id="A0A8I3AFR5"/>
<sequence length="192" mass="21438">MAIFDSRIPVHYGEGEKAFIRLMVDVIPRSGECDVFAWAGPCSHDHPGLPPSPGALGINTATDHLIRLHIVIVYVGIVPFIILEISLPPEGFVSYKPVPLGHSTSVGEVTLLHTQSWAATHAEANTQMALGVIDYDWTGSPDKGILYKGHRYFCFLLYKSSQHEAWQRIFTEKVVFFTNSQELVRDLELLHI</sequence>
<keyword evidence="1" id="KW-0812">Transmembrane</keyword>
<evidence type="ECO:0000313" key="2">
    <source>
        <dbReference type="EMBL" id="KAG6381828.1"/>
    </source>
</evidence>
<proteinExistence type="predicted"/>
<name>A0A8I3AFR5_9AGAM</name>
<dbReference type="EMBL" id="JAGFBS010000001">
    <property type="protein sequence ID" value="KAG6381828.1"/>
    <property type="molecule type" value="Genomic_DNA"/>
</dbReference>
<gene>
    <name evidence="2" type="ORF">JVT61DRAFT_437</name>
</gene>
<feature type="transmembrane region" description="Helical" evidence="1">
    <location>
        <begin position="66"/>
        <end position="87"/>
    </location>
</feature>
<dbReference type="Proteomes" id="UP000683000">
    <property type="component" value="Unassembled WGS sequence"/>
</dbReference>
<dbReference type="OrthoDB" id="2634962at2759"/>
<protein>
    <submittedName>
        <fullName evidence="2">Uncharacterized protein</fullName>
    </submittedName>
</protein>
<comment type="caution">
    <text evidence="2">The sequence shown here is derived from an EMBL/GenBank/DDBJ whole genome shotgun (WGS) entry which is preliminary data.</text>
</comment>
<organism evidence="2 3">
    <name type="scientific">Boletus reticuloceps</name>
    <dbReference type="NCBI Taxonomy" id="495285"/>
    <lineage>
        <taxon>Eukaryota</taxon>
        <taxon>Fungi</taxon>
        <taxon>Dikarya</taxon>
        <taxon>Basidiomycota</taxon>
        <taxon>Agaricomycotina</taxon>
        <taxon>Agaricomycetes</taxon>
        <taxon>Agaricomycetidae</taxon>
        <taxon>Boletales</taxon>
        <taxon>Boletineae</taxon>
        <taxon>Boletaceae</taxon>
        <taxon>Boletoideae</taxon>
        <taxon>Boletus</taxon>
    </lineage>
</organism>
<evidence type="ECO:0000313" key="3">
    <source>
        <dbReference type="Proteomes" id="UP000683000"/>
    </source>
</evidence>
<keyword evidence="1" id="KW-1133">Transmembrane helix</keyword>
<keyword evidence="1" id="KW-0472">Membrane</keyword>
<evidence type="ECO:0000256" key="1">
    <source>
        <dbReference type="SAM" id="Phobius"/>
    </source>
</evidence>
<keyword evidence="3" id="KW-1185">Reference proteome</keyword>
<reference evidence="2" key="1">
    <citation type="submission" date="2021-03" db="EMBL/GenBank/DDBJ databases">
        <title>Evolutionary innovations through gain and loss of genes in the ectomycorrhizal Boletales.</title>
        <authorList>
            <person name="Wu G."/>
            <person name="Miyauchi S."/>
            <person name="Morin E."/>
            <person name="Yang Z.-L."/>
            <person name="Xu J."/>
            <person name="Martin F.M."/>
        </authorList>
    </citation>
    <scope>NUCLEOTIDE SEQUENCE</scope>
    <source>
        <strain evidence="2">BR01</strain>
    </source>
</reference>
<accession>A0A8I3AFR5</accession>